<reference evidence="1 2" key="1">
    <citation type="submission" date="2019-11" db="EMBL/GenBank/DDBJ databases">
        <title>Whole genome sequence of Oryza granulata.</title>
        <authorList>
            <person name="Li W."/>
        </authorList>
    </citation>
    <scope>NUCLEOTIDE SEQUENCE [LARGE SCALE GENOMIC DNA]</scope>
    <source>
        <strain evidence="2">cv. Menghai</strain>
        <tissue evidence="1">Leaf</tissue>
    </source>
</reference>
<dbReference type="Proteomes" id="UP000479710">
    <property type="component" value="Unassembled WGS sequence"/>
</dbReference>
<dbReference type="OrthoDB" id="66881at2759"/>
<dbReference type="EMBL" id="SPHZ02000003">
    <property type="protein sequence ID" value="KAF0924006.1"/>
    <property type="molecule type" value="Genomic_DNA"/>
</dbReference>
<name>A0A6G1EHD5_9ORYZ</name>
<accession>A0A6G1EHD5</accession>
<proteinExistence type="predicted"/>
<evidence type="ECO:0000313" key="1">
    <source>
        <dbReference type="EMBL" id="KAF0924006.1"/>
    </source>
</evidence>
<protein>
    <submittedName>
        <fullName evidence="1">Uncharacterized protein</fullName>
    </submittedName>
</protein>
<comment type="caution">
    <text evidence="1">The sequence shown here is derived from an EMBL/GenBank/DDBJ whole genome shotgun (WGS) entry which is preliminary data.</text>
</comment>
<dbReference type="AlphaFoldDB" id="A0A6G1EHD5"/>
<gene>
    <name evidence="1" type="ORF">E2562_008354</name>
</gene>
<evidence type="ECO:0000313" key="2">
    <source>
        <dbReference type="Proteomes" id="UP000479710"/>
    </source>
</evidence>
<sequence length="85" mass="9368">MAAAQQEEEVIIVGARPSGLAMAALTRLWLGTRSSRDTLLSLIVLHIPFHISLHPVHHHAALPQDLHDLARVDDAVHQLRLPGQH</sequence>
<organism evidence="1 2">
    <name type="scientific">Oryza meyeriana var. granulata</name>
    <dbReference type="NCBI Taxonomy" id="110450"/>
    <lineage>
        <taxon>Eukaryota</taxon>
        <taxon>Viridiplantae</taxon>
        <taxon>Streptophyta</taxon>
        <taxon>Embryophyta</taxon>
        <taxon>Tracheophyta</taxon>
        <taxon>Spermatophyta</taxon>
        <taxon>Magnoliopsida</taxon>
        <taxon>Liliopsida</taxon>
        <taxon>Poales</taxon>
        <taxon>Poaceae</taxon>
        <taxon>BOP clade</taxon>
        <taxon>Oryzoideae</taxon>
        <taxon>Oryzeae</taxon>
        <taxon>Oryzinae</taxon>
        <taxon>Oryza</taxon>
        <taxon>Oryza meyeriana</taxon>
    </lineage>
</organism>
<keyword evidence="2" id="KW-1185">Reference proteome</keyword>